<reference evidence="2" key="1">
    <citation type="submission" date="2022-11" db="EMBL/GenBank/DDBJ databases">
        <authorList>
            <person name="Graham C."/>
            <person name="Newman J.D."/>
        </authorList>
    </citation>
    <scope>NUCLEOTIDE SEQUENCE</scope>
    <source>
        <strain evidence="2">DSM 19486</strain>
    </source>
</reference>
<feature type="chain" id="PRO_5040914180" description="DUF4410 domain-containing protein" evidence="1">
    <location>
        <begin position="20"/>
        <end position="214"/>
    </location>
</feature>
<proteinExistence type="predicted"/>
<accession>A0A9X3DHF3</accession>
<comment type="caution">
    <text evidence="2">The sequence shown here is derived from an EMBL/GenBank/DDBJ whole genome shotgun (WGS) entry which is preliminary data.</text>
</comment>
<feature type="signal peptide" evidence="1">
    <location>
        <begin position="1"/>
        <end position="19"/>
    </location>
</feature>
<dbReference type="RefSeq" id="WP_010600524.1">
    <property type="nucleotide sequence ID" value="NZ_JAPJUH010000004.1"/>
</dbReference>
<protein>
    <recommendedName>
        <fullName evidence="4">DUF4410 domain-containing protein</fullName>
    </recommendedName>
</protein>
<evidence type="ECO:0000313" key="2">
    <source>
        <dbReference type="EMBL" id="MCX3266235.1"/>
    </source>
</evidence>
<dbReference type="Proteomes" id="UP001142592">
    <property type="component" value="Unassembled WGS sequence"/>
</dbReference>
<name>A0A9X3DHF3_9SPHI</name>
<evidence type="ECO:0000313" key="3">
    <source>
        <dbReference type="Proteomes" id="UP001142592"/>
    </source>
</evidence>
<organism evidence="2 3">
    <name type="scientific">Pedobacter agri</name>
    <dbReference type="NCBI Taxonomy" id="454586"/>
    <lineage>
        <taxon>Bacteria</taxon>
        <taxon>Pseudomonadati</taxon>
        <taxon>Bacteroidota</taxon>
        <taxon>Sphingobacteriia</taxon>
        <taxon>Sphingobacteriales</taxon>
        <taxon>Sphingobacteriaceae</taxon>
        <taxon>Pedobacter</taxon>
    </lineage>
</organism>
<keyword evidence="1" id="KW-0732">Signal</keyword>
<dbReference type="AlphaFoldDB" id="A0A9X3DHF3"/>
<evidence type="ECO:0000256" key="1">
    <source>
        <dbReference type="SAM" id="SignalP"/>
    </source>
</evidence>
<keyword evidence="3" id="KW-1185">Reference proteome</keyword>
<dbReference type="Gene3D" id="3.40.50.10610">
    <property type="entry name" value="ABC-type transport auxiliary lipoprotein component"/>
    <property type="match status" value="1"/>
</dbReference>
<evidence type="ECO:0008006" key="4">
    <source>
        <dbReference type="Google" id="ProtNLM"/>
    </source>
</evidence>
<sequence length="214" mass="23911">MKKTLLLLVLVSTNLIALAQYENAKQVFESPKLKEVIATHKTVAILPFNTKISFKKQPKDFNLDAHIQKEKTMSTSIQSSMYTFLLRKSSNYTVEFQDVEKTNILLKKAGLLDKLDEFTKDEVAKALGVDAVISGKFETEQTRSEAGAIVTTVLFGGLGSKTGSGSLTMVVNDGKTGDMQWRFFKAMNDGVFTSSDELIDRMMRKVSRNFPYSK</sequence>
<gene>
    <name evidence="2" type="ORF">OQZ29_15865</name>
</gene>
<dbReference type="EMBL" id="JAPJUH010000004">
    <property type="protein sequence ID" value="MCX3266235.1"/>
    <property type="molecule type" value="Genomic_DNA"/>
</dbReference>